<name>A0AC58IZT9_DANRE</name>
<evidence type="ECO:0000313" key="1">
    <source>
        <dbReference type="Proteomes" id="UP000000437"/>
    </source>
</evidence>
<dbReference type="RefSeq" id="XP_073799748.1">
    <property type="nucleotide sequence ID" value="XM_073943647.1"/>
</dbReference>
<keyword evidence="1" id="KW-1185">Reference proteome</keyword>
<gene>
    <name evidence="2" type="primary">med28</name>
    <name evidence="2" type="synonym">wu:fc74b11</name>
    <name evidence="2" type="synonym">zgc:103633</name>
</gene>
<proteinExistence type="predicted"/>
<reference evidence="2" key="1">
    <citation type="submission" date="2025-08" db="UniProtKB">
        <authorList>
            <consortium name="RefSeq"/>
        </authorList>
    </citation>
    <scope>IDENTIFICATION</scope>
    <source>
        <strain evidence="2">Tuebingen</strain>
        <tissue evidence="2">Fibroblasts and whole tissue</tissue>
    </source>
</reference>
<protein>
    <submittedName>
        <fullName evidence="2">Mediator of RNA polymerase II transcription subunit 28 isoform X1</fullName>
    </submittedName>
</protein>
<accession>A0AC58IZT9</accession>
<sequence>MASSMGGMFPGQQPPGSHPPPGPGGPGQPGLLTGTPGNRGANNTLVDELEASFEGLISVYRSFWMWPDRLNVSFFRRDYSSLYRNQNRWKKRMHQN</sequence>
<evidence type="ECO:0000313" key="2">
    <source>
        <dbReference type="RefSeq" id="XP_073799748.1"/>
    </source>
</evidence>
<dbReference type="Proteomes" id="UP000000437">
    <property type="component" value="Chromosome 1"/>
</dbReference>
<organism evidence="1 2">
    <name type="scientific">Danio rerio</name>
    <name type="common">Zebrafish</name>
    <name type="synonym">Brachydanio rerio</name>
    <dbReference type="NCBI Taxonomy" id="7955"/>
    <lineage>
        <taxon>Eukaryota</taxon>
        <taxon>Metazoa</taxon>
        <taxon>Chordata</taxon>
        <taxon>Craniata</taxon>
        <taxon>Vertebrata</taxon>
        <taxon>Euteleostomi</taxon>
        <taxon>Actinopterygii</taxon>
        <taxon>Neopterygii</taxon>
        <taxon>Teleostei</taxon>
        <taxon>Ostariophysi</taxon>
        <taxon>Cypriniformes</taxon>
        <taxon>Danionidae</taxon>
        <taxon>Danioninae</taxon>
        <taxon>Danio</taxon>
    </lineage>
</organism>